<keyword evidence="10" id="KW-1185">Reference proteome</keyword>
<feature type="binding site" evidence="8">
    <location>
        <position position="107"/>
    </location>
    <ligand>
        <name>ATP</name>
        <dbReference type="ChEBI" id="CHEBI:30616"/>
    </ligand>
</feature>
<feature type="binding site" evidence="8">
    <location>
        <position position="247"/>
    </location>
    <ligand>
        <name>Mg(2+)</name>
        <dbReference type="ChEBI" id="CHEBI:18420"/>
    </ligand>
</feature>
<dbReference type="GO" id="GO:0030145">
    <property type="term" value="F:manganese ion binding"/>
    <property type="evidence" value="ECO:0007669"/>
    <property type="project" value="UniProtKB-UniRule"/>
</dbReference>
<accession>A0A5B7Y9J4</accession>
<comment type="function">
    <text evidence="8">Nucleotidyltransferase involved in the post-translational modification of proteins. It can catalyze the addition of adenosine monophosphate (AMP) or uridine monophosphate (UMP) to a protein, resulting in modifications known as AMPylation and UMPylation.</text>
</comment>
<comment type="cofactor">
    <cofactor evidence="8">
        <name>Mg(2+)</name>
        <dbReference type="ChEBI" id="CHEBI:18420"/>
    </cofactor>
    <cofactor evidence="8">
        <name>Mn(2+)</name>
        <dbReference type="ChEBI" id="CHEBI:29035"/>
    </cofactor>
</comment>
<keyword evidence="5 8" id="KW-0547">Nucleotide-binding</keyword>
<feature type="binding site" evidence="8">
    <location>
        <position position="177"/>
    </location>
    <ligand>
        <name>ATP</name>
        <dbReference type="ChEBI" id="CHEBI:30616"/>
    </ligand>
</feature>
<feature type="binding site" evidence="8">
    <location>
        <position position="256"/>
    </location>
    <ligand>
        <name>ATP</name>
        <dbReference type="ChEBI" id="CHEBI:30616"/>
    </ligand>
</feature>
<keyword evidence="7 8" id="KW-0460">Magnesium</keyword>
<keyword evidence="3 8" id="KW-0548">Nucleotidyltransferase</keyword>
<comment type="catalytic activity">
    <reaction evidence="8">
        <text>L-threonyl-[protein] + ATP = 3-O-(5'-adenylyl)-L-threonyl-[protein] + diphosphate</text>
        <dbReference type="Rhea" id="RHEA:54292"/>
        <dbReference type="Rhea" id="RHEA-COMP:11060"/>
        <dbReference type="Rhea" id="RHEA-COMP:13847"/>
        <dbReference type="ChEBI" id="CHEBI:30013"/>
        <dbReference type="ChEBI" id="CHEBI:30616"/>
        <dbReference type="ChEBI" id="CHEBI:33019"/>
        <dbReference type="ChEBI" id="CHEBI:138113"/>
        <dbReference type="EC" id="2.7.7.108"/>
    </reaction>
</comment>
<comment type="catalytic activity">
    <reaction evidence="8">
        <text>L-tyrosyl-[protein] + UTP = O-(5'-uridylyl)-L-tyrosyl-[protein] + diphosphate</text>
        <dbReference type="Rhea" id="RHEA:83887"/>
        <dbReference type="Rhea" id="RHEA-COMP:10136"/>
        <dbReference type="Rhea" id="RHEA-COMP:20238"/>
        <dbReference type="ChEBI" id="CHEBI:33019"/>
        <dbReference type="ChEBI" id="CHEBI:46398"/>
        <dbReference type="ChEBI" id="CHEBI:46858"/>
        <dbReference type="ChEBI" id="CHEBI:90602"/>
    </reaction>
</comment>
<evidence type="ECO:0000256" key="3">
    <source>
        <dbReference type="ARBA" id="ARBA00022695"/>
    </source>
</evidence>
<comment type="catalytic activity">
    <reaction evidence="8">
        <text>L-seryl-[protein] + ATP = 3-O-(5'-adenylyl)-L-seryl-[protein] + diphosphate</text>
        <dbReference type="Rhea" id="RHEA:58120"/>
        <dbReference type="Rhea" id="RHEA-COMP:9863"/>
        <dbReference type="Rhea" id="RHEA-COMP:15073"/>
        <dbReference type="ChEBI" id="CHEBI:29999"/>
        <dbReference type="ChEBI" id="CHEBI:30616"/>
        <dbReference type="ChEBI" id="CHEBI:33019"/>
        <dbReference type="ChEBI" id="CHEBI:142516"/>
        <dbReference type="EC" id="2.7.7.108"/>
    </reaction>
</comment>
<dbReference type="PANTHER" id="PTHR32057">
    <property type="entry name" value="PROTEIN ADENYLYLTRANSFERASE SELO, MITOCHONDRIAL"/>
    <property type="match status" value="1"/>
</dbReference>
<comment type="catalytic activity">
    <reaction evidence="8">
        <text>L-tyrosyl-[protein] + ATP = O-(5'-adenylyl)-L-tyrosyl-[protein] + diphosphate</text>
        <dbReference type="Rhea" id="RHEA:54288"/>
        <dbReference type="Rhea" id="RHEA-COMP:10136"/>
        <dbReference type="Rhea" id="RHEA-COMP:13846"/>
        <dbReference type="ChEBI" id="CHEBI:30616"/>
        <dbReference type="ChEBI" id="CHEBI:33019"/>
        <dbReference type="ChEBI" id="CHEBI:46858"/>
        <dbReference type="ChEBI" id="CHEBI:83624"/>
        <dbReference type="EC" id="2.7.7.108"/>
    </reaction>
</comment>
<dbReference type="EC" id="2.7.7.108" evidence="8"/>
<sequence length="478" mass="54205">MKLTHLYATELSEAVTQIHPDVPGDLQLQLVNSSHAQELALPDKWWQDNLLGRQLAEKDFALCRQAVAQKYGGHQFGHWNPMLGDGRGLLLGEVENRANQRIDLHLKGAGQTPYSRQGDGRAVLRSTLREYIGSEALFHLGIPTSRSLCLFDSQEMVLRETPETAAMMIRTAPSHIRFGHFEYYYHAGDSAALKRLFEHAFIHHFPEALSEKNPHQALLKAIVLRTARMIALWQAYGFVHGVMNTDNMSVHGITFDFGPYAFMDNFVSNAVFNHTDHQGRYAFDQQPGVALWNLNALAQAFSEYCDTEQIKQTLMLFEPAFISAYQQTMVNRLGFSDVDNTSLDLVNRFLTMLANQQRDYHQHFRTLSAMDPTQAQCDLRDEFVDRDAFDTWWQDYRAHRQDEGNTDAQAALMDSVNPVVIARTHHLQRATDAARQGDYSIAAELIEALKTPFDDKWADTVWANAPVDDVQVSLSCSS</sequence>
<feature type="binding site" evidence="8">
    <location>
        <position position="119"/>
    </location>
    <ligand>
        <name>ATP</name>
        <dbReference type="ChEBI" id="CHEBI:30616"/>
    </ligand>
</feature>
<dbReference type="OrthoDB" id="9776281at2"/>
<evidence type="ECO:0000256" key="2">
    <source>
        <dbReference type="ARBA" id="ARBA00022679"/>
    </source>
</evidence>
<feature type="binding site" evidence="8">
    <location>
        <position position="120"/>
    </location>
    <ligand>
        <name>ATP</name>
        <dbReference type="ChEBI" id="CHEBI:30616"/>
    </ligand>
</feature>
<dbReference type="Proteomes" id="UP000304912">
    <property type="component" value="Chromosome"/>
</dbReference>
<keyword evidence="8" id="KW-0464">Manganese</keyword>
<feature type="binding site" evidence="8">
    <location>
        <position position="84"/>
    </location>
    <ligand>
        <name>ATP</name>
        <dbReference type="ChEBI" id="CHEBI:30616"/>
    </ligand>
</feature>
<name>A0A5B7Y9J4_9ALTE</name>
<evidence type="ECO:0000256" key="8">
    <source>
        <dbReference type="HAMAP-Rule" id="MF_00692"/>
    </source>
</evidence>
<keyword evidence="6 8" id="KW-0067">ATP-binding</keyword>
<dbReference type="HAMAP" id="MF_00692">
    <property type="entry name" value="SelO"/>
    <property type="match status" value="1"/>
</dbReference>
<dbReference type="GO" id="GO:0005524">
    <property type="term" value="F:ATP binding"/>
    <property type="evidence" value="ECO:0007669"/>
    <property type="project" value="UniProtKB-UniRule"/>
</dbReference>
<evidence type="ECO:0000313" key="9">
    <source>
        <dbReference type="EMBL" id="QCZ92100.1"/>
    </source>
</evidence>
<protein>
    <recommendedName>
        <fullName evidence="8">Protein nucleotidyltransferase YdiU</fullName>
        <ecNumber evidence="8">2.7.7.-</ecNumber>
    </recommendedName>
    <alternativeName>
        <fullName evidence="8">Protein adenylyltransferase YdiU</fullName>
        <ecNumber evidence="8">2.7.7.108</ecNumber>
    </alternativeName>
    <alternativeName>
        <fullName evidence="8">Protein uridylyltransferase YdiU</fullName>
        <ecNumber evidence="8">2.7.7.-</ecNumber>
    </alternativeName>
</protein>
<evidence type="ECO:0000256" key="5">
    <source>
        <dbReference type="ARBA" id="ARBA00022741"/>
    </source>
</evidence>
<proteinExistence type="inferred from homology"/>
<feature type="binding site" evidence="8">
    <location>
        <position position="86"/>
    </location>
    <ligand>
        <name>ATP</name>
        <dbReference type="ChEBI" id="CHEBI:30616"/>
    </ligand>
</feature>
<dbReference type="NCBIfam" id="NF000658">
    <property type="entry name" value="PRK00029.1"/>
    <property type="match status" value="1"/>
</dbReference>
<dbReference type="EMBL" id="CP039852">
    <property type="protein sequence ID" value="QCZ92100.1"/>
    <property type="molecule type" value="Genomic_DNA"/>
</dbReference>
<gene>
    <name evidence="8" type="primary">ydiU</name>
    <name evidence="8" type="synonym">selO</name>
    <name evidence="9" type="ORF">FBQ74_00800</name>
</gene>
<dbReference type="AlphaFoldDB" id="A0A5B7Y9J4"/>
<evidence type="ECO:0000256" key="1">
    <source>
        <dbReference type="ARBA" id="ARBA00009747"/>
    </source>
</evidence>
<dbReference type="Pfam" id="PF02696">
    <property type="entry name" value="SelO"/>
    <property type="match status" value="1"/>
</dbReference>
<feature type="binding site" evidence="8">
    <location>
        <position position="256"/>
    </location>
    <ligand>
        <name>Mg(2+)</name>
        <dbReference type="ChEBI" id="CHEBI:18420"/>
    </ligand>
</feature>
<dbReference type="KEGG" id="salk:FBQ74_00800"/>
<organism evidence="9 10">
    <name type="scientific">Salinimonas iocasae</name>
    <dbReference type="NCBI Taxonomy" id="2572577"/>
    <lineage>
        <taxon>Bacteria</taxon>
        <taxon>Pseudomonadati</taxon>
        <taxon>Pseudomonadota</taxon>
        <taxon>Gammaproteobacteria</taxon>
        <taxon>Alteromonadales</taxon>
        <taxon>Alteromonadaceae</taxon>
        <taxon>Alteromonas/Salinimonas group</taxon>
        <taxon>Salinimonas</taxon>
    </lineage>
</organism>
<keyword evidence="2 8" id="KW-0808">Transferase</keyword>
<feature type="binding site" evidence="8">
    <location>
        <position position="87"/>
    </location>
    <ligand>
        <name>ATP</name>
        <dbReference type="ChEBI" id="CHEBI:30616"/>
    </ligand>
</feature>
<dbReference type="GO" id="GO:0070733">
    <property type="term" value="F:AMPylase activity"/>
    <property type="evidence" value="ECO:0007669"/>
    <property type="project" value="UniProtKB-EC"/>
</dbReference>
<dbReference type="GO" id="GO:0000287">
    <property type="term" value="F:magnesium ion binding"/>
    <property type="evidence" value="ECO:0007669"/>
    <property type="project" value="UniProtKB-UniRule"/>
</dbReference>
<dbReference type="RefSeq" id="WP_139754863.1">
    <property type="nucleotide sequence ID" value="NZ_CP039852.1"/>
</dbReference>
<evidence type="ECO:0000256" key="6">
    <source>
        <dbReference type="ARBA" id="ARBA00022840"/>
    </source>
</evidence>
<comment type="similarity">
    <text evidence="1 8">Belongs to the SELO family.</text>
</comment>
<evidence type="ECO:0000256" key="4">
    <source>
        <dbReference type="ARBA" id="ARBA00022723"/>
    </source>
</evidence>
<dbReference type="EC" id="2.7.7.-" evidence="8"/>
<dbReference type="PANTHER" id="PTHR32057:SF14">
    <property type="entry name" value="PROTEIN ADENYLYLTRANSFERASE SELO, MITOCHONDRIAL"/>
    <property type="match status" value="1"/>
</dbReference>
<comment type="catalytic activity">
    <reaction evidence="8">
        <text>L-seryl-[protein] + UTP = O-(5'-uridylyl)-L-seryl-[protein] + diphosphate</text>
        <dbReference type="Rhea" id="RHEA:64604"/>
        <dbReference type="Rhea" id="RHEA-COMP:9863"/>
        <dbReference type="Rhea" id="RHEA-COMP:16635"/>
        <dbReference type="ChEBI" id="CHEBI:29999"/>
        <dbReference type="ChEBI" id="CHEBI:33019"/>
        <dbReference type="ChEBI" id="CHEBI:46398"/>
        <dbReference type="ChEBI" id="CHEBI:156051"/>
    </reaction>
</comment>
<dbReference type="InterPro" id="IPR003846">
    <property type="entry name" value="SelO"/>
</dbReference>
<keyword evidence="4 8" id="KW-0479">Metal-binding</keyword>
<comment type="catalytic activity">
    <reaction evidence="8">
        <text>L-histidyl-[protein] + UTP = N(tele)-(5'-uridylyl)-L-histidyl-[protein] + diphosphate</text>
        <dbReference type="Rhea" id="RHEA:83891"/>
        <dbReference type="Rhea" id="RHEA-COMP:9745"/>
        <dbReference type="Rhea" id="RHEA-COMP:20239"/>
        <dbReference type="ChEBI" id="CHEBI:29979"/>
        <dbReference type="ChEBI" id="CHEBI:33019"/>
        <dbReference type="ChEBI" id="CHEBI:46398"/>
        <dbReference type="ChEBI" id="CHEBI:233474"/>
    </reaction>
</comment>
<evidence type="ECO:0000256" key="7">
    <source>
        <dbReference type="ARBA" id="ARBA00022842"/>
    </source>
</evidence>
<evidence type="ECO:0000313" key="10">
    <source>
        <dbReference type="Proteomes" id="UP000304912"/>
    </source>
</evidence>
<feature type="binding site" evidence="8">
    <location>
        <position position="170"/>
    </location>
    <ligand>
        <name>ATP</name>
        <dbReference type="ChEBI" id="CHEBI:30616"/>
    </ligand>
</feature>
<feature type="active site" description="Proton acceptor" evidence="8">
    <location>
        <position position="246"/>
    </location>
</feature>
<reference evidence="9 10" key="1">
    <citation type="submission" date="2019-04" db="EMBL/GenBank/DDBJ databases">
        <title>Salinimonas iocasae sp. nov., a halophilic bacterium isolated from the outer tube casing of tubeworms in Okinawa Trough.</title>
        <authorList>
            <person name="Zhang H."/>
            <person name="Wang H."/>
            <person name="Li C."/>
        </authorList>
    </citation>
    <scope>NUCLEOTIDE SEQUENCE [LARGE SCALE GENOMIC DNA]</scope>
    <source>
        <strain evidence="9 10">KX18D6</strain>
    </source>
</reference>